<feature type="transmembrane region" description="Helical" evidence="1">
    <location>
        <begin position="106"/>
        <end position="128"/>
    </location>
</feature>
<dbReference type="RefSeq" id="WP_380206809.1">
    <property type="nucleotide sequence ID" value="NZ_JBHTEK010000005.1"/>
</dbReference>
<protein>
    <submittedName>
        <fullName evidence="3">DUF2254 family protein</fullName>
    </submittedName>
</protein>
<keyword evidence="1" id="KW-0472">Membrane</keyword>
<reference evidence="3" key="1">
    <citation type="journal article" date="2014" name="Int. J. Syst. Evol. Microbiol.">
        <title>Complete genome of a new Firmicutes species belonging to the dominant human colonic microbiota ('Ruminococcus bicirculans') reveals two chromosomes and a selective capacity to utilize plant glucans.</title>
        <authorList>
            <consortium name="NISC Comparative Sequencing Program"/>
            <person name="Wegmann U."/>
            <person name="Louis P."/>
            <person name="Goesmann A."/>
            <person name="Henrissat B."/>
            <person name="Duncan S.H."/>
            <person name="Flint H.J."/>
        </authorList>
    </citation>
    <scope>NUCLEOTIDE SEQUENCE</scope>
    <source>
        <strain evidence="3">JCM 19635</strain>
    </source>
</reference>
<proteinExistence type="predicted"/>
<dbReference type="EMBL" id="JBHTEK010000005">
    <property type="protein sequence ID" value="MFC7670981.1"/>
    <property type="molecule type" value="Genomic_DNA"/>
</dbReference>
<feature type="transmembrane region" description="Helical" evidence="1">
    <location>
        <begin position="140"/>
        <end position="160"/>
    </location>
</feature>
<evidence type="ECO:0000313" key="3">
    <source>
        <dbReference type="EMBL" id="MFC7671083.1"/>
    </source>
</evidence>
<gene>
    <name evidence="2" type="ORF">ACFQT0_28990</name>
    <name evidence="3" type="ORF">ACFQT0_29575</name>
</gene>
<evidence type="ECO:0000313" key="4">
    <source>
        <dbReference type="Proteomes" id="UP001596513"/>
    </source>
</evidence>
<feature type="transmembrane region" description="Helical" evidence="1">
    <location>
        <begin position="63"/>
        <end position="86"/>
    </location>
</feature>
<organism evidence="3 4">
    <name type="scientific">Hymenobacter humi</name>
    <dbReference type="NCBI Taxonomy" id="1411620"/>
    <lineage>
        <taxon>Bacteria</taxon>
        <taxon>Pseudomonadati</taxon>
        <taxon>Bacteroidota</taxon>
        <taxon>Cytophagia</taxon>
        <taxon>Cytophagales</taxon>
        <taxon>Hymenobacteraceae</taxon>
        <taxon>Hymenobacter</taxon>
    </lineage>
</organism>
<sequence>MKLGFLKYWQLLRESLWFVPGLMVVISIAGAYGLVRYDARTTVEGTKFFPLLFGIGADASRGMLTAIAGSMLTVATLAFAVTLSAFSQISTQYSPRVLRNFMRDDVNQFIMGYFVGVFAYCLAVLGTIRGPEEGKFVPSTAVLAGLVLAMGGVAALVFSFTTSPNRCKRAPSCAASPSKPWRE</sequence>
<name>A0ABW2UC08_9BACT</name>
<keyword evidence="4" id="KW-1185">Reference proteome</keyword>
<dbReference type="InterPro" id="IPR018723">
    <property type="entry name" value="DUF2254_membrane"/>
</dbReference>
<evidence type="ECO:0000313" key="2">
    <source>
        <dbReference type="EMBL" id="MFC7670981.1"/>
    </source>
</evidence>
<comment type="caution">
    <text evidence="3">The sequence shown here is derived from an EMBL/GenBank/DDBJ whole genome shotgun (WGS) entry which is preliminary data.</text>
</comment>
<dbReference type="EMBL" id="JBHTEK010000005">
    <property type="protein sequence ID" value="MFC7671083.1"/>
    <property type="molecule type" value="Genomic_DNA"/>
</dbReference>
<keyword evidence="1" id="KW-1133">Transmembrane helix</keyword>
<keyword evidence="1" id="KW-0812">Transmembrane</keyword>
<accession>A0ABW2UC08</accession>
<reference evidence="4" key="2">
    <citation type="journal article" date="2019" name="Int. J. Syst. Evol. Microbiol.">
        <title>The Global Catalogue of Microorganisms (GCM) 10K type strain sequencing project: providing services to taxonomists for standard genome sequencing and annotation.</title>
        <authorList>
            <consortium name="The Broad Institute Genomics Platform"/>
            <consortium name="The Broad Institute Genome Sequencing Center for Infectious Disease"/>
            <person name="Wu L."/>
            <person name="Ma J."/>
        </authorList>
    </citation>
    <scope>NUCLEOTIDE SEQUENCE [LARGE SCALE GENOMIC DNA]</scope>
    <source>
        <strain evidence="4">JCM 19635</strain>
    </source>
</reference>
<feature type="transmembrane region" description="Helical" evidence="1">
    <location>
        <begin position="16"/>
        <end position="35"/>
    </location>
</feature>
<reference evidence="3" key="3">
    <citation type="submission" date="2024-09" db="EMBL/GenBank/DDBJ databases">
        <authorList>
            <person name="Sun Q."/>
            <person name="Mori K."/>
        </authorList>
    </citation>
    <scope>NUCLEOTIDE SEQUENCE</scope>
    <source>
        <strain evidence="3">JCM 19635</strain>
    </source>
</reference>
<dbReference type="Proteomes" id="UP001596513">
    <property type="component" value="Unassembled WGS sequence"/>
</dbReference>
<evidence type="ECO:0000256" key="1">
    <source>
        <dbReference type="SAM" id="Phobius"/>
    </source>
</evidence>
<dbReference type="Pfam" id="PF10011">
    <property type="entry name" value="DUF2254"/>
    <property type="match status" value="1"/>
</dbReference>